<keyword evidence="3" id="KW-0808">Transferase</keyword>
<reference evidence="12 13" key="1">
    <citation type="journal article" date="2011" name="J. Bacteriol.">
        <title>Complete Genome Sequence of the Aerobic Marine Methanotroph Methylomonas methanica MC09.</title>
        <authorList>
            <person name="Boden R."/>
            <person name="Cunliffe M."/>
            <person name="Scanlan J."/>
            <person name="Moussard H."/>
            <person name="Kits K.D."/>
            <person name="Klotz M.G."/>
            <person name="Jetten M.S."/>
            <person name="Vuilleumier S."/>
            <person name="Han J."/>
            <person name="Peters L."/>
            <person name="Mikhailova N."/>
            <person name="Teshima H."/>
            <person name="Tapia R."/>
            <person name="Kyrpides N."/>
            <person name="Ivanova N."/>
            <person name="Pagani I."/>
            <person name="Cheng J.F."/>
            <person name="Goodwin L."/>
            <person name="Han C."/>
            <person name="Hauser L."/>
            <person name="Land M.L."/>
            <person name="Lapidus A."/>
            <person name="Lucas S."/>
            <person name="Pitluck S."/>
            <person name="Woyke T."/>
            <person name="Stein L."/>
            <person name="Murrell J.C."/>
        </authorList>
    </citation>
    <scope>NUCLEOTIDE SEQUENCE [LARGE SCALE GENOMIC DNA]</scope>
    <source>
        <strain evidence="12 13">MC09</strain>
    </source>
</reference>
<evidence type="ECO:0000256" key="7">
    <source>
        <dbReference type="ARBA" id="ARBA00034754"/>
    </source>
</evidence>
<dbReference type="RefSeq" id="WP_013819665.1">
    <property type="nucleotide sequence ID" value="NC_015572.1"/>
</dbReference>
<reference key="2">
    <citation type="submission" date="2011-05" db="EMBL/GenBank/DDBJ databases">
        <title>Complete genome sequence of the aerobic marine methanotroph Methylomonas methanica MC09.</title>
        <authorList>
            <person name="Boden R."/>
            <person name="Cunliffe M."/>
            <person name="Scanlan J."/>
            <person name="Moussard H."/>
            <person name="Kits K.D."/>
            <person name="Klotz M."/>
            <person name="Jetten M."/>
            <person name="Vuilleumier S."/>
            <person name="Han J."/>
            <person name="Peters L."/>
            <person name="Mikhailova N."/>
            <person name="Teshima H."/>
            <person name="Tapia R."/>
            <person name="Kyrpides N."/>
            <person name="Ivanova N."/>
            <person name="Pagani I."/>
            <person name="Cheng J.-F."/>
            <person name="Goodwin L."/>
            <person name="Han C."/>
            <person name="Hauser L."/>
            <person name="Land M."/>
            <person name="Lapidus A."/>
            <person name="Lucas S."/>
            <person name="Pitluck S."/>
            <person name="Woyke T."/>
            <person name="Stein L.Y."/>
            <person name="Murrell C."/>
        </authorList>
    </citation>
    <scope>NUCLEOTIDE SEQUENCE</scope>
    <source>
        <strain>MC09</strain>
    </source>
</reference>
<dbReference type="Gene3D" id="1.20.272.10">
    <property type="match status" value="1"/>
</dbReference>
<dbReference type="OrthoDB" id="9770982at2"/>
<organism evidence="12 13">
    <name type="scientific">Methylomonas methanica (strain DSM 25384 / MC09)</name>
    <dbReference type="NCBI Taxonomy" id="857087"/>
    <lineage>
        <taxon>Bacteria</taxon>
        <taxon>Pseudomonadati</taxon>
        <taxon>Pseudomonadota</taxon>
        <taxon>Gammaproteobacteria</taxon>
        <taxon>Methylococcales</taxon>
        <taxon>Methylococcaceae</taxon>
        <taxon>Methylomonas</taxon>
    </lineage>
</organism>
<dbReference type="GO" id="GO:0003887">
    <property type="term" value="F:DNA-directed DNA polymerase activity"/>
    <property type="evidence" value="ECO:0007669"/>
    <property type="project" value="UniProtKB-UniRule"/>
</dbReference>
<evidence type="ECO:0000259" key="10">
    <source>
        <dbReference type="Pfam" id="PF06144"/>
    </source>
</evidence>
<dbReference type="EMBL" id="CP002738">
    <property type="protein sequence ID" value="AEG01438.1"/>
    <property type="molecule type" value="Genomic_DNA"/>
</dbReference>
<dbReference type="InterPro" id="IPR027417">
    <property type="entry name" value="P-loop_NTPase"/>
</dbReference>
<dbReference type="InterPro" id="IPR008921">
    <property type="entry name" value="DNA_pol3_clamp-load_cplx_C"/>
</dbReference>
<evidence type="ECO:0000256" key="2">
    <source>
        <dbReference type="ARBA" id="ARBA00017703"/>
    </source>
</evidence>
<sequence length="344" mass="38126">MRYKPEQLETALKKGLQPVYLITGDEPLQVGEAADAIRDAARRADYTAREVISIDHGNEWSRLAEEADALSIFADKKVIDLRLSSAKPGIDGSKALLDYCQRLPADTLLLLTVGKLDAASQKTKWFQAIDNVGVIVQIWPLQGADLLNWLQRRAERKGMRLEQAAIKILAGRIEGNLLAAAQEIEKLFILHGKADINKAMIEAAVADSSRFDVFKLTDTLLAGKHNRAVKILSGLKAEGIAAPVVLWALSREARILFNVKTELKQGRPLDAVFKANQIWDKRKLLMQDALRRLSMEQIESLLLVSAKADTQAKGQAVGDEWDTLFQLCLSFCRPVMDLQGVSGY</sequence>
<evidence type="ECO:0000256" key="5">
    <source>
        <dbReference type="ARBA" id="ARBA00022705"/>
    </source>
</evidence>
<dbReference type="AlphaFoldDB" id="G0A2T5"/>
<dbReference type="GO" id="GO:0009360">
    <property type="term" value="C:DNA polymerase III complex"/>
    <property type="evidence" value="ECO:0007669"/>
    <property type="project" value="UniProtKB-UniRule"/>
</dbReference>
<keyword evidence="13" id="KW-1185">Reference proteome</keyword>
<feature type="domain" description="DNA polymerase III subunit delta C-terminal" evidence="11">
    <location>
        <begin position="214"/>
        <end position="332"/>
    </location>
</feature>
<proteinExistence type="inferred from homology"/>
<evidence type="ECO:0000256" key="9">
    <source>
        <dbReference type="NCBIfam" id="TIGR01128"/>
    </source>
</evidence>
<dbReference type="SUPFAM" id="SSF48019">
    <property type="entry name" value="post-AAA+ oligomerization domain-like"/>
    <property type="match status" value="1"/>
</dbReference>
<dbReference type="InterPro" id="IPR005790">
    <property type="entry name" value="DNA_polIII_delta"/>
</dbReference>
<keyword evidence="4" id="KW-0548">Nucleotidyltransferase</keyword>
<dbReference type="Pfam" id="PF06144">
    <property type="entry name" value="DNA_pol3_delta"/>
    <property type="match status" value="1"/>
</dbReference>
<dbReference type="InterPro" id="IPR010372">
    <property type="entry name" value="DNA_pol3_delta_N"/>
</dbReference>
<feature type="domain" description="DNA polymerase III delta N-terminal" evidence="10">
    <location>
        <begin position="20"/>
        <end position="131"/>
    </location>
</feature>
<dbReference type="Gene3D" id="3.40.50.300">
    <property type="entry name" value="P-loop containing nucleotide triphosphate hydrolases"/>
    <property type="match status" value="1"/>
</dbReference>
<dbReference type="STRING" id="857087.Metme_3060"/>
<dbReference type="GO" id="GO:0003677">
    <property type="term" value="F:DNA binding"/>
    <property type="evidence" value="ECO:0007669"/>
    <property type="project" value="InterPro"/>
</dbReference>
<dbReference type="InterPro" id="IPR032780">
    <property type="entry name" value="DNA_pol3_delt_C"/>
</dbReference>
<dbReference type="PANTHER" id="PTHR34388">
    <property type="entry name" value="DNA POLYMERASE III SUBUNIT DELTA"/>
    <property type="match status" value="1"/>
</dbReference>
<keyword evidence="6" id="KW-0239">DNA-directed DNA polymerase</keyword>
<evidence type="ECO:0000256" key="6">
    <source>
        <dbReference type="ARBA" id="ARBA00022932"/>
    </source>
</evidence>
<dbReference type="eggNOG" id="COG1466">
    <property type="taxonomic scope" value="Bacteria"/>
</dbReference>
<evidence type="ECO:0000313" key="12">
    <source>
        <dbReference type="EMBL" id="AEG01438.1"/>
    </source>
</evidence>
<evidence type="ECO:0000256" key="1">
    <source>
        <dbReference type="ARBA" id="ARBA00012417"/>
    </source>
</evidence>
<dbReference type="Pfam" id="PF14840">
    <property type="entry name" value="DNA_pol3_delt_C"/>
    <property type="match status" value="1"/>
</dbReference>
<accession>G0A2T5</accession>
<dbReference type="GO" id="GO:0006261">
    <property type="term" value="P:DNA-templated DNA replication"/>
    <property type="evidence" value="ECO:0007669"/>
    <property type="project" value="TreeGrafter"/>
</dbReference>
<evidence type="ECO:0000313" key="13">
    <source>
        <dbReference type="Proteomes" id="UP000008888"/>
    </source>
</evidence>
<dbReference type="HOGENOM" id="CLU_044694_0_0_6"/>
<comment type="catalytic activity">
    <reaction evidence="8">
        <text>DNA(n) + a 2'-deoxyribonucleoside 5'-triphosphate = DNA(n+1) + diphosphate</text>
        <dbReference type="Rhea" id="RHEA:22508"/>
        <dbReference type="Rhea" id="RHEA-COMP:17339"/>
        <dbReference type="Rhea" id="RHEA-COMP:17340"/>
        <dbReference type="ChEBI" id="CHEBI:33019"/>
        <dbReference type="ChEBI" id="CHEBI:61560"/>
        <dbReference type="ChEBI" id="CHEBI:173112"/>
        <dbReference type="EC" id="2.7.7.7"/>
    </reaction>
</comment>
<dbReference type="NCBIfam" id="TIGR01128">
    <property type="entry name" value="holA"/>
    <property type="match status" value="1"/>
</dbReference>
<name>G0A2T5_METMM</name>
<gene>
    <name evidence="12" type="ordered locus">Metme_3060</name>
</gene>
<protein>
    <recommendedName>
        <fullName evidence="2 9">DNA polymerase III subunit delta</fullName>
        <ecNumber evidence="1 9">2.7.7.7</ecNumber>
    </recommendedName>
</protein>
<reference evidence="13" key="3">
    <citation type="submission" date="2011-05" db="EMBL/GenBank/DDBJ databases">
        <title>Complete sequence of Methylomonas methanica MC09.</title>
        <authorList>
            <consortium name="US DOE Joint Genome Institute"/>
            <person name="Lucas S."/>
            <person name="Han J."/>
            <person name="Lapidus A."/>
            <person name="Cheng J.-F."/>
            <person name="Goodwin L."/>
            <person name="Pitluck S."/>
            <person name="Peters L."/>
            <person name="Mikhailova N."/>
            <person name="Teshima H."/>
            <person name="Han C."/>
            <person name="Tapia R."/>
            <person name="Land M."/>
            <person name="Hauser L."/>
            <person name="Kyrpides N."/>
            <person name="Ivanova N."/>
            <person name="Pagani I."/>
            <person name="Stein L."/>
            <person name="Woyke T."/>
        </authorList>
    </citation>
    <scope>NUCLEOTIDE SEQUENCE [LARGE SCALE GENOMIC DNA]</scope>
    <source>
        <strain evidence="13">MC09</strain>
    </source>
</reference>
<evidence type="ECO:0000256" key="4">
    <source>
        <dbReference type="ARBA" id="ARBA00022695"/>
    </source>
</evidence>
<evidence type="ECO:0000256" key="8">
    <source>
        <dbReference type="ARBA" id="ARBA00049244"/>
    </source>
</evidence>
<dbReference type="CDD" id="cd18138">
    <property type="entry name" value="HLD_clamp_pol_III_delta"/>
    <property type="match status" value="1"/>
</dbReference>
<dbReference type="KEGG" id="mmt:Metme_3060"/>
<evidence type="ECO:0000256" key="3">
    <source>
        <dbReference type="ARBA" id="ARBA00022679"/>
    </source>
</evidence>
<dbReference type="Gene3D" id="1.10.8.60">
    <property type="match status" value="1"/>
</dbReference>
<dbReference type="EC" id="2.7.7.7" evidence="1 9"/>
<keyword evidence="5" id="KW-0235">DNA replication</keyword>
<dbReference type="SUPFAM" id="SSF52540">
    <property type="entry name" value="P-loop containing nucleoside triphosphate hydrolases"/>
    <property type="match status" value="1"/>
</dbReference>
<comment type="similarity">
    <text evidence="7">Belongs to the DNA polymerase HolA subunit family.</text>
</comment>
<dbReference type="Proteomes" id="UP000008888">
    <property type="component" value="Chromosome"/>
</dbReference>
<dbReference type="PANTHER" id="PTHR34388:SF1">
    <property type="entry name" value="DNA POLYMERASE III SUBUNIT DELTA"/>
    <property type="match status" value="1"/>
</dbReference>
<evidence type="ECO:0000259" key="11">
    <source>
        <dbReference type="Pfam" id="PF14840"/>
    </source>
</evidence>